<dbReference type="GO" id="GO:0008982">
    <property type="term" value="F:protein-N(PI)-phosphohistidine-sugar phosphotransferase activity"/>
    <property type="evidence" value="ECO:0007669"/>
    <property type="project" value="InterPro"/>
</dbReference>
<dbReference type="PANTHER" id="PTHR40398">
    <property type="entry name" value="PTS SYSTEM GLUCITOL/SORBITOL-SPECIFIC EIIA COMPONENT"/>
    <property type="match status" value="1"/>
</dbReference>
<dbReference type="AlphaFoldDB" id="A0A5Q2FBZ0"/>
<keyword evidence="3" id="KW-1185">Reference proteome</keyword>
<sequence length="122" mass="12717">MTEIYRTTVSGAGPEATAFIGQGMFVTFGEDAPEALREFCFIIDAAAQTSQDIEVGQELVLDGRAYPITAVGDVARKNLDQLGHVTVNVDGAATAKMHGAIHVSGEIMPELAAGSTIAILVP</sequence>
<dbReference type="EMBL" id="CP045725">
    <property type="protein sequence ID" value="QGF23237.1"/>
    <property type="molecule type" value="Genomic_DNA"/>
</dbReference>
<dbReference type="KEGG" id="rain:Rai3103_05690"/>
<gene>
    <name evidence="2" type="ORF">Rai3103_05690</name>
</gene>
<dbReference type="RefSeq" id="WP_153571768.1">
    <property type="nucleotide sequence ID" value="NZ_CP045725.1"/>
</dbReference>
<evidence type="ECO:0000313" key="2">
    <source>
        <dbReference type="EMBL" id="QGF23237.1"/>
    </source>
</evidence>
<evidence type="ECO:0000313" key="3">
    <source>
        <dbReference type="Proteomes" id="UP000386847"/>
    </source>
</evidence>
<dbReference type="SUPFAM" id="SSF141530">
    <property type="entry name" value="PTSIIA/GutA-like"/>
    <property type="match status" value="1"/>
</dbReference>
<dbReference type="Gene3D" id="2.40.33.40">
    <property type="entry name" value="Phosphotransferase system, glucitol/sorbitol-specific IIA component"/>
    <property type="match status" value="1"/>
</dbReference>
<proteinExistence type="predicted"/>
<dbReference type="Pfam" id="PF03829">
    <property type="entry name" value="PTSIIA_gutA"/>
    <property type="match status" value="1"/>
</dbReference>
<comment type="caution">
    <text evidence="1">Lacks conserved residue(s) required for the propagation of feature annotation.</text>
</comment>
<dbReference type="PROSITE" id="PS51097">
    <property type="entry name" value="PTS_EIIA_TYPE_5"/>
    <property type="match status" value="1"/>
</dbReference>
<name>A0A5Q2FBZ0_9ACTN</name>
<dbReference type="Proteomes" id="UP000386847">
    <property type="component" value="Chromosome"/>
</dbReference>
<dbReference type="GO" id="GO:0016301">
    <property type="term" value="F:kinase activity"/>
    <property type="evidence" value="ECO:0007669"/>
    <property type="project" value="TreeGrafter"/>
</dbReference>
<dbReference type="InterPro" id="IPR036665">
    <property type="entry name" value="PTS_IIA_glucitol/sorbitol_sf"/>
</dbReference>
<reference evidence="2 3" key="1">
    <citation type="submission" date="2019-10" db="EMBL/GenBank/DDBJ databases">
        <title>Genomic analysis of Raineyella sp. CBA3103.</title>
        <authorList>
            <person name="Roh S.W."/>
        </authorList>
    </citation>
    <scope>NUCLEOTIDE SEQUENCE [LARGE SCALE GENOMIC DNA]</scope>
    <source>
        <strain evidence="2 3">CBA3103</strain>
    </source>
</reference>
<accession>A0A5Q2FBZ0</accession>
<protein>
    <submittedName>
        <fullName evidence="2">PTS sorbitol transporter subunit IIA</fullName>
    </submittedName>
</protein>
<evidence type="ECO:0000256" key="1">
    <source>
        <dbReference type="PROSITE-ProRule" id="PRU00420"/>
    </source>
</evidence>
<dbReference type="PANTHER" id="PTHR40398:SF1">
    <property type="entry name" value="PTS SYSTEM GLUCITOL_SORBITOL-SPECIFIC EIIA COMPONENT"/>
    <property type="match status" value="1"/>
</dbReference>
<organism evidence="2 3">
    <name type="scientific">Raineyella fluvialis</name>
    <dbReference type="NCBI Taxonomy" id="2662261"/>
    <lineage>
        <taxon>Bacteria</taxon>
        <taxon>Bacillati</taxon>
        <taxon>Actinomycetota</taxon>
        <taxon>Actinomycetes</taxon>
        <taxon>Propionibacteriales</taxon>
        <taxon>Propionibacteriaceae</taxon>
        <taxon>Raineyella</taxon>
    </lineage>
</organism>
<dbReference type="GO" id="GO:0009401">
    <property type="term" value="P:phosphoenolpyruvate-dependent sugar phosphotransferase system"/>
    <property type="evidence" value="ECO:0007669"/>
    <property type="project" value="InterPro"/>
</dbReference>
<dbReference type="GO" id="GO:0005737">
    <property type="term" value="C:cytoplasm"/>
    <property type="evidence" value="ECO:0007669"/>
    <property type="project" value="InterPro"/>
</dbReference>
<dbReference type="InterPro" id="IPR004716">
    <property type="entry name" value="PTS_IIA_glucitol/sorbitol-sp"/>
</dbReference>